<protein>
    <submittedName>
        <fullName evidence="2">Uncharacterized protein</fullName>
    </submittedName>
</protein>
<evidence type="ECO:0000313" key="5">
    <source>
        <dbReference type="Proteomes" id="UP000294641"/>
    </source>
</evidence>
<keyword evidence="1" id="KW-0472">Membrane</keyword>
<reference evidence="2 4" key="1">
    <citation type="submission" date="2018-06" db="EMBL/GenBank/DDBJ databases">
        <authorList>
            <consortium name="Pathogen Informatics"/>
            <person name="Doyle S."/>
        </authorList>
    </citation>
    <scope>NUCLEOTIDE SEQUENCE [LARGE SCALE GENOMIC DNA]</scope>
    <source>
        <strain evidence="2 4">NCTC10597</strain>
    </source>
</reference>
<reference evidence="3 5" key="2">
    <citation type="submission" date="2019-03" db="EMBL/GenBank/DDBJ databases">
        <title>Genomic Encyclopedia of Type Strains, Phase IV (KMG-IV): sequencing the most valuable type-strain genomes for metagenomic binning, comparative biology and taxonomic classification.</title>
        <authorList>
            <person name="Goeker M."/>
        </authorList>
    </citation>
    <scope>NUCLEOTIDE SEQUENCE [LARGE SCALE GENOMIC DNA]</scope>
    <source>
        <strain evidence="3 5">DSM 20580</strain>
    </source>
</reference>
<name>A0A8B4QE02_9BACL</name>
<feature type="transmembrane region" description="Helical" evidence="1">
    <location>
        <begin position="5"/>
        <end position="23"/>
    </location>
</feature>
<feature type="transmembrane region" description="Helical" evidence="1">
    <location>
        <begin position="29"/>
        <end position="48"/>
    </location>
</feature>
<dbReference type="AlphaFoldDB" id="A0A8B4QE02"/>
<evidence type="ECO:0000313" key="4">
    <source>
        <dbReference type="Proteomes" id="UP000254330"/>
    </source>
</evidence>
<dbReference type="Proteomes" id="UP000294641">
    <property type="component" value="Unassembled WGS sequence"/>
</dbReference>
<dbReference type="EMBL" id="SNZG01000039">
    <property type="protein sequence ID" value="TDR34385.1"/>
    <property type="molecule type" value="Genomic_DNA"/>
</dbReference>
<keyword evidence="1" id="KW-1133">Transmembrane helix</keyword>
<organism evidence="2 4">
    <name type="scientific">Kurthia zopfii</name>
    <dbReference type="NCBI Taxonomy" id="1650"/>
    <lineage>
        <taxon>Bacteria</taxon>
        <taxon>Bacillati</taxon>
        <taxon>Bacillota</taxon>
        <taxon>Bacilli</taxon>
        <taxon>Bacillales</taxon>
        <taxon>Caryophanaceae</taxon>
        <taxon>Kurthia</taxon>
    </lineage>
</organism>
<dbReference type="Proteomes" id="UP000254330">
    <property type="component" value="Unassembled WGS sequence"/>
</dbReference>
<dbReference type="RefSeq" id="WP_166636143.1">
    <property type="nucleotide sequence ID" value="NZ_BJUE01000045.1"/>
</dbReference>
<keyword evidence="5" id="KW-1185">Reference proteome</keyword>
<evidence type="ECO:0000313" key="2">
    <source>
        <dbReference type="EMBL" id="STX10981.1"/>
    </source>
</evidence>
<gene>
    <name evidence="3" type="ORF">DFR61_13921</name>
    <name evidence="2" type="ORF">NCTC10597_02774</name>
</gene>
<proteinExistence type="predicted"/>
<keyword evidence="1" id="KW-0812">Transmembrane</keyword>
<dbReference type="EMBL" id="UGNP01000001">
    <property type="protein sequence ID" value="STX10981.1"/>
    <property type="molecule type" value="Genomic_DNA"/>
</dbReference>
<accession>A0A8B4QE02</accession>
<evidence type="ECO:0000256" key="1">
    <source>
        <dbReference type="SAM" id="Phobius"/>
    </source>
</evidence>
<sequence length="54" mass="5963">MSAKLLFYIGMFLLVVGMLYPLGVTEFTLIKYALYAGIISFALGIVFLPGRNES</sequence>
<evidence type="ECO:0000313" key="3">
    <source>
        <dbReference type="EMBL" id="TDR34385.1"/>
    </source>
</evidence>
<comment type="caution">
    <text evidence="2">The sequence shown here is derived from an EMBL/GenBank/DDBJ whole genome shotgun (WGS) entry which is preliminary data.</text>
</comment>